<keyword evidence="3" id="KW-1185">Reference proteome</keyword>
<feature type="compositionally biased region" description="Acidic residues" evidence="1">
    <location>
        <begin position="58"/>
        <end position="76"/>
    </location>
</feature>
<dbReference type="AlphaFoldDB" id="A0A5N5DMN2"/>
<organism evidence="2 3">
    <name type="scientific">Lasiodiplodia theobromae</name>
    <dbReference type="NCBI Taxonomy" id="45133"/>
    <lineage>
        <taxon>Eukaryota</taxon>
        <taxon>Fungi</taxon>
        <taxon>Dikarya</taxon>
        <taxon>Ascomycota</taxon>
        <taxon>Pezizomycotina</taxon>
        <taxon>Dothideomycetes</taxon>
        <taxon>Dothideomycetes incertae sedis</taxon>
        <taxon>Botryosphaeriales</taxon>
        <taxon>Botryosphaeriaceae</taxon>
        <taxon>Lasiodiplodia</taxon>
    </lineage>
</organism>
<gene>
    <name evidence="2" type="ORF">DBV05_g2761</name>
</gene>
<protein>
    <submittedName>
        <fullName evidence="2">Uncharacterized protein</fullName>
    </submittedName>
</protein>
<sequence>MPRPGGRLGRCRSACGEDRDTQSIQTYECRVKNKRDSGLGIAWNPDETPTPAAVELINYEDDDDDDGSSGDDEGDGGEARSSMRVSLPRRTRRDSLLPADDDDEKDDDDDGAADADDEMDPGRQQKHEQFTRDLIAAEYQASRKPAPAPVDSGGPFEDGPEASFDWHRQGFSRWWRGDDSDSDSDPGTVIRLPPTNRPRLHHHHQQQQHQPRPHPSCAAGTPARVTAMTMRMLMGM</sequence>
<dbReference type="EMBL" id="VCHE01000011">
    <property type="protein sequence ID" value="KAB2578571.1"/>
    <property type="molecule type" value="Genomic_DNA"/>
</dbReference>
<reference evidence="2 3" key="1">
    <citation type="journal article" date="2019" name="Sci. Rep.">
        <title>A multi-omics analysis of the grapevine pathogen Lasiodiplodia theobromae reveals that temperature affects the expression of virulence- and pathogenicity-related genes.</title>
        <authorList>
            <person name="Felix C."/>
            <person name="Meneses R."/>
            <person name="Goncalves M.F.M."/>
            <person name="Tilleman L."/>
            <person name="Duarte A.S."/>
            <person name="Jorrin-Novo J.V."/>
            <person name="Van de Peer Y."/>
            <person name="Deforce D."/>
            <person name="Van Nieuwerburgh F."/>
            <person name="Esteves A.C."/>
            <person name="Alves A."/>
        </authorList>
    </citation>
    <scope>NUCLEOTIDE SEQUENCE [LARGE SCALE GENOMIC DNA]</scope>
    <source>
        <strain evidence="2 3">LA-SOL3</strain>
    </source>
</reference>
<comment type="caution">
    <text evidence="2">The sequence shown here is derived from an EMBL/GenBank/DDBJ whole genome shotgun (WGS) entry which is preliminary data.</text>
</comment>
<feature type="compositionally biased region" description="Basic and acidic residues" evidence="1">
    <location>
        <begin position="120"/>
        <end position="131"/>
    </location>
</feature>
<dbReference type="Proteomes" id="UP000325902">
    <property type="component" value="Unassembled WGS sequence"/>
</dbReference>
<feature type="compositionally biased region" description="Acidic residues" evidence="1">
    <location>
        <begin position="99"/>
        <end position="119"/>
    </location>
</feature>
<feature type="region of interest" description="Disordered" evidence="1">
    <location>
        <begin position="1"/>
        <end position="221"/>
    </location>
</feature>
<accession>A0A5N5DMN2</accession>
<name>A0A5N5DMN2_9PEZI</name>
<evidence type="ECO:0000313" key="2">
    <source>
        <dbReference type="EMBL" id="KAB2578571.1"/>
    </source>
</evidence>
<proteinExistence type="predicted"/>
<evidence type="ECO:0000313" key="3">
    <source>
        <dbReference type="Proteomes" id="UP000325902"/>
    </source>
</evidence>
<evidence type="ECO:0000256" key="1">
    <source>
        <dbReference type="SAM" id="MobiDB-lite"/>
    </source>
</evidence>